<gene>
    <name evidence="2" type="ORF">CEP50_10425</name>
</gene>
<feature type="transmembrane region" description="Helical" evidence="1">
    <location>
        <begin position="101"/>
        <end position="122"/>
    </location>
</feature>
<dbReference type="AlphaFoldDB" id="A0A2T0GW87"/>
<feature type="transmembrane region" description="Helical" evidence="1">
    <location>
        <begin position="42"/>
        <end position="65"/>
    </location>
</feature>
<dbReference type="EMBL" id="PVSR01000015">
    <property type="protein sequence ID" value="PRW63364.1"/>
    <property type="molecule type" value="Genomic_DNA"/>
</dbReference>
<name>A0A2T0GW87_ACTMO</name>
<sequence>MSDEVAGSARTGRAGRSGGHRLRGGFEFAVFRARLFGTLATIVRWVCTVAAALLAVHVLLTVAGANPANALVRFVADWAETLAFGFRDLFVKPRAPKLQVLLNHGSAAVCWLLVSAVAGRLLRLFGGRAG</sequence>
<keyword evidence="1" id="KW-1133">Transmembrane helix</keyword>
<dbReference type="InParanoid" id="A0A2T0GW87"/>
<evidence type="ECO:0000313" key="2">
    <source>
        <dbReference type="EMBL" id="PRW63364.1"/>
    </source>
</evidence>
<dbReference type="STRING" id="1050202.GCA_000384035_03420"/>
<comment type="caution">
    <text evidence="2">The sequence shown here is derived from an EMBL/GenBank/DDBJ whole genome shotgun (WGS) entry which is preliminary data.</text>
</comment>
<evidence type="ECO:0000256" key="1">
    <source>
        <dbReference type="SAM" id="Phobius"/>
    </source>
</evidence>
<proteinExistence type="predicted"/>
<protein>
    <submittedName>
        <fullName evidence="2">Uncharacterized protein</fullName>
    </submittedName>
</protein>
<keyword evidence="1" id="KW-0812">Transmembrane</keyword>
<keyword evidence="3" id="KW-1185">Reference proteome</keyword>
<dbReference type="RefSeq" id="WP_106113750.1">
    <property type="nucleotide sequence ID" value="NZ_PVSR01000015.1"/>
</dbReference>
<reference evidence="2 3" key="1">
    <citation type="submission" date="2018-03" db="EMBL/GenBank/DDBJ databases">
        <title>Actinopolyspora mortivallis from Sahara, screening for active biomolecules.</title>
        <authorList>
            <person name="Selama O."/>
            <person name="Wellington E.M.H."/>
            <person name="Hacene H."/>
        </authorList>
    </citation>
    <scope>NUCLEOTIDE SEQUENCE [LARGE SCALE GENOMIC DNA]</scope>
    <source>
        <strain evidence="2 3">M5A</strain>
    </source>
</reference>
<keyword evidence="1" id="KW-0472">Membrane</keyword>
<dbReference type="Proteomes" id="UP000239352">
    <property type="component" value="Unassembled WGS sequence"/>
</dbReference>
<evidence type="ECO:0000313" key="3">
    <source>
        <dbReference type="Proteomes" id="UP000239352"/>
    </source>
</evidence>
<accession>A0A2T0GW87</accession>
<organism evidence="2 3">
    <name type="scientific">Actinopolyspora mortivallis</name>
    <dbReference type="NCBI Taxonomy" id="33906"/>
    <lineage>
        <taxon>Bacteria</taxon>
        <taxon>Bacillati</taxon>
        <taxon>Actinomycetota</taxon>
        <taxon>Actinomycetes</taxon>
        <taxon>Actinopolysporales</taxon>
        <taxon>Actinopolysporaceae</taxon>
        <taxon>Actinopolyspora</taxon>
    </lineage>
</organism>